<evidence type="ECO:0000256" key="7">
    <source>
        <dbReference type="ARBA" id="ARBA00023136"/>
    </source>
</evidence>
<dbReference type="Gene3D" id="2.40.440.10">
    <property type="entry name" value="L,D-transpeptidase catalytic domain-like"/>
    <property type="match status" value="1"/>
</dbReference>
<organism evidence="17">
    <name type="scientific">Streptomyces tabacisoli</name>
    <dbReference type="NCBI Taxonomy" id="3156398"/>
    <lineage>
        <taxon>Bacteria</taxon>
        <taxon>Bacillati</taxon>
        <taxon>Actinomycetota</taxon>
        <taxon>Actinomycetes</taxon>
        <taxon>Kitasatosporales</taxon>
        <taxon>Streptomycetaceae</taxon>
        <taxon>Streptomyces</taxon>
    </lineage>
</organism>
<keyword evidence="6 13" id="KW-0573">Peptidoglycan synthesis</keyword>
<dbReference type="Gene3D" id="2.60.40.3710">
    <property type="match status" value="1"/>
</dbReference>
<feature type="active site" description="Nucleophile" evidence="13">
    <location>
        <position position="344"/>
    </location>
</feature>
<feature type="active site" description="Proton donor/acceptor" evidence="13">
    <location>
        <position position="326"/>
    </location>
</feature>
<dbReference type="GO" id="GO:0071972">
    <property type="term" value="F:peptidoglycan L,D-transpeptidase activity"/>
    <property type="evidence" value="ECO:0007669"/>
    <property type="project" value="TreeGrafter"/>
</dbReference>
<dbReference type="AlphaFoldDB" id="A0AAU8IQK6"/>
<evidence type="ECO:0000256" key="6">
    <source>
        <dbReference type="ARBA" id="ARBA00022984"/>
    </source>
</evidence>
<keyword evidence="7" id="KW-0472">Membrane</keyword>
<dbReference type="PANTHER" id="PTHR30582">
    <property type="entry name" value="L,D-TRANSPEPTIDASE"/>
    <property type="match status" value="1"/>
</dbReference>
<evidence type="ECO:0000256" key="11">
    <source>
        <dbReference type="ARBA" id="ARBA00023316"/>
    </source>
</evidence>
<evidence type="ECO:0000256" key="2">
    <source>
        <dbReference type="ARBA" id="ARBA00022475"/>
    </source>
</evidence>
<keyword evidence="8" id="KW-0564">Palmitate</keyword>
<evidence type="ECO:0000256" key="3">
    <source>
        <dbReference type="ARBA" id="ARBA00022679"/>
    </source>
</evidence>
<dbReference type="GO" id="GO:0005576">
    <property type="term" value="C:extracellular region"/>
    <property type="evidence" value="ECO:0007669"/>
    <property type="project" value="TreeGrafter"/>
</dbReference>
<evidence type="ECO:0000256" key="4">
    <source>
        <dbReference type="ARBA" id="ARBA00022729"/>
    </source>
</evidence>
<evidence type="ECO:0000256" key="5">
    <source>
        <dbReference type="ARBA" id="ARBA00022960"/>
    </source>
</evidence>
<dbReference type="RefSeq" id="WP_353942119.1">
    <property type="nucleotide sequence ID" value="NZ_CP159534.1"/>
</dbReference>
<dbReference type="CDD" id="cd16913">
    <property type="entry name" value="YkuD_like"/>
    <property type="match status" value="1"/>
</dbReference>
<keyword evidence="3" id="KW-0808">Transferase</keyword>
<dbReference type="InterPro" id="IPR005490">
    <property type="entry name" value="LD_TPept_cat_dom"/>
</dbReference>
<dbReference type="Pfam" id="PF17964">
    <property type="entry name" value="Big_10"/>
    <property type="match status" value="1"/>
</dbReference>
<feature type="region of interest" description="Disordered" evidence="14">
    <location>
        <begin position="397"/>
        <end position="416"/>
    </location>
</feature>
<proteinExistence type="predicted"/>
<evidence type="ECO:0000256" key="8">
    <source>
        <dbReference type="ARBA" id="ARBA00023139"/>
    </source>
</evidence>
<feature type="domain" description="L,D-TPase catalytic" evidence="16">
    <location>
        <begin position="243"/>
        <end position="368"/>
    </location>
</feature>
<reference evidence="17" key="1">
    <citation type="submission" date="2024-06" db="EMBL/GenBank/DDBJ databases">
        <title>Streptomyces sp. strain HUAS MG91 genome sequences.</title>
        <authorList>
            <person name="Mo P."/>
        </authorList>
    </citation>
    <scope>NUCLEOTIDE SEQUENCE</scope>
    <source>
        <strain evidence="17">HUAS MG91</strain>
    </source>
</reference>
<keyword evidence="5 13" id="KW-0133">Cell shape</keyword>
<dbReference type="PROSITE" id="PS52029">
    <property type="entry name" value="LD_TPASE"/>
    <property type="match status" value="1"/>
</dbReference>
<evidence type="ECO:0000256" key="10">
    <source>
        <dbReference type="ARBA" id="ARBA00023315"/>
    </source>
</evidence>
<accession>A0AAU8IQK6</accession>
<evidence type="ECO:0000256" key="12">
    <source>
        <dbReference type="ARBA" id="ARBA00060592"/>
    </source>
</evidence>
<dbReference type="FunFam" id="2.60.40.3780:FF:000001">
    <property type="entry name" value="L,D-transpeptidase 2"/>
    <property type="match status" value="1"/>
</dbReference>
<dbReference type="SUPFAM" id="SSF141523">
    <property type="entry name" value="L,D-transpeptidase catalytic domain-like"/>
    <property type="match status" value="1"/>
</dbReference>
<keyword evidence="9" id="KW-0449">Lipoprotein</keyword>
<evidence type="ECO:0000313" key="17">
    <source>
        <dbReference type="EMBL" id="XCJ70475.1"/>
    </source>
</evidence>
<comment type="pathway">
    <text evidence="1 13">Cell wall biogenesis; peptidoglycan biosynthesis.</text>
</comment>
<feature type="chain" id="PRO_5043818063" evidence="15">
    <location>
        <begin position="29"/>
        <end position="416"/>
    </location>
</feature>
<gene>
    <name evidence="17" type="ORF">ABII15_11045</name>
</gene>
<dbReference type="PANTHER" id="PTHR30582:SF2">
    <property type="entry name" value="L,D-TRANSPEPTIDASE YCIB-RELATED"/>
    <property type="match status" value="1"/>
</dbReference>
<evidence type="ECO:0000256" key="15">
    <source>
        <dbReference type="SAM" id="SignalP"/>
    </source>
</evidence>
<keyword evidence="11 13" id="KW-0961">Cell wall biogenesis/degradation</keyword>
<dbReference type="GO" id="GO:0016746">
    <property type="term" value="F:acyltransferase activity"/>
    <property type="evidence" value="ECO:0007669"/>
    <property type="project" value="UniProtKB-KW"/>
</dbReference>
<evidence type="ECO:0000256" key="9">
    <source>
        <dbReference type="ARBA" id="ARBA00023288"/>
    </source>
</evidence>
<dbReference type="GO" id="GO:0071555">
    <property type="term" value="P:cell wall organization"/>
    <property type="evidence" value="ECO:0007669"/>
    <property type="project" value="UniProtKB-UniRule"/>
</dbReference>
<dbReference type="Pfam" id="PF03734">
    <property type="entry name" value="YkuD"/>
    <property type="match status" value="1"/>
</dbReference>
<sequence>MNHSPRIRTVLGCTLVVAALGAGLTACGSSSHPLSAAPYDAADQIAFSGPVGAKKADPDKPLEVTAQGDEARITDVTATDAMGRYVAGELAADGRRWHSTAPLAAEAQYTVRVSTEDEDGAQGRKVLTFETGNPAKEKALKVTFGPDAGKYGVGQPLVAELNKPVKDPKARAIVERALKVDSKPAVDGSWYWVDSKELHYRPKEYWPAHATITARSNLQGIKVTDRLWGGKSKPLTITTGDKLVAITDAGSHYMTVYRNGEEINSIPITTGKPGFETRNGTKVVLGQEYYVRMRGTSIGISEGSSDSYDLPVYYATRVTWSGEYVHAAPWSTGSQGAANVSHGCTGMSTGNAEWFFDTFHKGDIVKVVNSYGDEMDPFGNGFGDWNLGWKEWGKGSALNTTDTPDPVHQARLSPQL</sequence>
<dbReference type="Gene3D" id="2.60.40.3780">
    <property type="match status" value="1"/>
</dbReference>
<dbReference type="KEGG" id="stac:ABII15_11045"/>
<comment type="pathway">
    <text evidence="12">Glycan biosynthesis.</text>
</comment>
<protein>
    <submittedName>
        <fullName evidence="17">Ig-like domain-containing protein</fullName>
    </submittedName>
</protein>
<feature type="signal peptide" evidence="15">
    <location>
        <begin position="1"/>
        <end position="28"/>
    </location>
</feature>
<dbReference type="FunFam" id="2.40.440.10:FF:000005">
    <property type="entry name" value="L,D-transpeptidase 2"/>
    <property type="match status" value="1"/>
</dbReference>
<dbReference type="EMBL" id="CP159534">
    <property type="protein sequence ID" value="XCJ70475.1"/>
    <property type="molecule type" value="Genomic_DNA"/>
</dbReference>
<keyword evidence="10" id="KW-0012">Acyltransferase</keyword>
<dbReference type="GO" id="GO:0008360">
    <property type="term" value="P:regulation of cell shape"/>
    <property type="evidence" value="ECO:0007669"/>
    <property type="project" value="UniProtKB-UniRule"/>
</dbReference>
<dbReference type="InterPro" id="IPR038063">
    <property type="entry name" value="Transpep_catalytic_dom"/>
</dbReference>
<evidence type="ECO:0000256" key="1">
    <source>
        <dbReference type="ARBA" id="ARBA00004752"/>
    </source>
</evidence>
<keyword evidence="4 15" id="KW-0732">Signal</keyword>
<evidence type="ECO:0000256" key="14">
    <source>
        <dbReference type="SAM" id="MobiDB-lite"/>
    </source>
</evidence>
<dbReference type="InterPro" id="IPR041280">
    <property type="entry name" value="Big_10"/>
</dbReference>
<dbReference type="InterPro" id="IPR050979">
    <property type="entry name" value="LD-transpeptidase"/>
</dbReference>
<evidence type="ECO:0000256" key="13">
    <source>
        <dbReference type="PROSITE-ProRule" id="PRU01373"/>
    </source>
</evidence>
<dbReference type="GO" id="GO:0018104">
    <property type="term" value="P:peptidoglycan-protein cross-linking"/>
    <property type="evidence" value="ECO:0007669"/>
    <property type="project" value="TreeGrafter"/>
</dbReference>
<dbReference type="PROSITE" id="PS51257">
    <property type="entry name" value="PROKAR_LIPOPROTEIN"/>
    <property type="match status" value="1"/>
</dbReference>
<keyword evidence="2" id="KW-1003">Cell membrane</keyword>
<name>A0AAU8IQK6_9ACTN</name>
<evidence type="ECO:0000259" key="16">
    <source>
        <dbReference type="PROSITE" id="PS52029"/>
    </source>
</evidence>